<feature type="domain" description="Hfq-related" evidence="1">
    <location>
        <begin position="8"/>
        <end position="68"/>
    </location>
</feature>
<dbReference type="RefSeq" id="WP_046280047.1">
    <property type="nucleotide sequence ID" value="NZ_JAYGHT010000026.1"/>
</dbReference>
<dbReference type="SUPFAM" id="SSF50182">
    <property type="entry name" value="Sm-like ribonucleoproteins"/>
    <property type="match status" value="1"/>
</dbReference>
<name>A0ABU5TX26_9CYAN</name>
<gene>
    <name evidence="2" type="ORF">VB854_10010</name>
</gene>
<sequence length="70" mass="8076">MSDFDTGLPSIRQVQTYTQDKQPVEIKLLTNDILVGTVFWQDHNCICLQDEGQQPILVWRQAIAYLKPKS</sequence>
<comment type="caution">
    <text evidence="2">The sequence shown here is derived from an EMBL/GenBank/DDBJ whole genome shotgun (WGS) entry which is preliminary data.</text>
</comment>
<dbReference type="Proteomes" id="UP001301728">
    <property type="component" value="Unassembled WGS sequence"/>
</dbReference>
<dbReference type="EMBL" id="JAYGHT010000026">
    <property type="protein sequence ID" value="MEA5519285.1"/>
    <property type="molecule type" value="Genomic_DNA"/>
</dbReference>
<organism evidence="2 3">
    <name type="scientific">Limnoraphis robusta CCNP1315</name>
    <dbReference type="NCBI Taxonomy" id="3110306"/>
    <lineage>
        <taxon>Bacteria</taxon>
        <taxon>Bacillati</taxon>
        <taxon>Cyanobacteriota</taxon>
        <taxon>Cyanophyceae</taxon>
        <taxon>Oscillatoriophycideae</taxon>
        <taxon>Oscillatoriales</taxon>
        <taxon>Sirenicapillariaceae</taxon>
        <taxon>Limnoraphis</taxon>
    </lineage>
</organism>
<proteinExistence type="predicted"/>
<dbReference type="Gene3D" id="2.30.30.100">
    <property type="match status" value="1"/>
</dbReference>
<dbReference type="Pfam" id="PF21979">
    <property type="entry name" value="Hfq_1"/>
    <property type="match status" value="1"/>
</dbReference>
<reference evidence="2 3" key="1">
    <citation type="submission" date="2023-12" db="EMBL/GenBank/DDBJ databases">
        <title>Baltic Sea Cyanobacteria.</title>
        <authorList>
            <person name="Delbaje E."/>
            <person name="Fewer D.P."/>
            <person name="Shishido T.K."/>
        </authorList>
    </citation>
    <scope>NUCLEOTIDE SEQUENCE [LARGE SCALE GENOMIC DNA]</scope>
    <source>
        <strain evidence="2 3">CCNP 1315</strain>
    </source>
</reference>
<evidence type="ECO:0000259" key="1">
    <source>
        <dbReference type="Pfam" id="PF21979"/>
    </source>
</evidence>
<evidence type="ECO:0000313" key="2">
    <source>
        <dbReference type="EMBL" id="MEA5519285.1"/>
    </source>
</evidence>
<protein>
    <submittedName>
        <fullName evidence="2">RNA chaperone Hfq</fullName>
    </submittedName>
</protein>
<dbReference type="NCBIfam" id="NF047718">
    <property type="entry name" value="Hfq_rel_Cyano"/>
    <property type="match status" value="1"/>
</dbReference>
<dbReference type="InterPro" id="IPR053840">
    <property type="entry name" value="Hfq_1"/>
</dbReference>
<dbReference type="InterPro" id="IPR010920">
    <property type="entry name" value="LSM_dom_sf"/>
</dbReference>
<accession>A0ABU5TX26</accession>
<evidence type="ECO:0000313" key="3">
    <source>
        <dbReference type="Proteomes" id="UP001301728"/>
    </source>
</evidence>
<keyword evidence="3" id="KW-1185">Reference proteome</keyword>